<dbReference type="HOGENOM" id="CLU_008878_4_2_11"/>
<dbReference type="InterPro" id="IPR007867">
    <property type="entry name" value="GMC_OxRtase_C"/>
</dbReference>
<protein>
    <submittedName>
        <fullName evidence="7">Glucose-methanol-choline oxidoreductase</fullName>
    </submittedName>
</protein>
<evidence type="ECO:0000259" key="6">
    <source>
        <dbReference type="PROSITE" id="PS51379"/>
    </source>
</evidence>
<dbReference type="Gene3D" id="3.50.50.60">
    <property type="entry name" value="FAD/NAD(P)-binding domain"/>
    <property type="match status" value="2"/>
</dbReference>
<dbReference type="PROSITE" id="PS51379">
    <property type="entry name" value="4FE4S_FER_2"/>
    <property type="match status" value="1"/>
</dbReference>
<dbReference type="InterPro" id="IPR036188">
    <property type="entry name" value="FAD/NAD-bd_sf"/>
</dbReference>
<dbReference type="Proteomes" id="UP000007962">
    <property type="component" value="Chromosome"/>
</dbReference>
<dbReference type="GO" id="GO:0050660">
    <property type="term" value="F:flavin adenine dinucleotide binding"/>
    <property type="evidence" value="ECO:0007669"/>
    <property type="project" value="InterPro"/>
</dbReference>
<dbReference type="OrthoDB" id="9798604at2"/>
<dbReference type="AlphaFoldDB" id="C5C1K3"/>
<reference evidence="7 8" key="1">
    <citation type="journal article" date="2009" name="Stand. Genomic Sci.">
        <title>Complete genome sequence of Beutenbergia cavernae type strain (HKI 0122).</title>
        <authorList>
            <person name="Land M."/>
            <person name="Pukall R."/>
            <person name="Abt B."/>
            <person name="Goker M."/>
            <person name="Rohde M."/>
            <person name="Glavina Del Rio T."/>
            <person name="Tice H."/>
            <person name="Copeland A."/>
            <person name="Cheng J.F."/>
            <person name="Lucas S."/>
            <person name="Chen F."/>
            <person name="Nolan M."/>
            <person name="Bruce D."/>
            <person name="Goodwin L."/>
            <person name="Pitluck S."/>
            <person name="Ivanova N."/>
            <person name="Mavromatis K."/>
            <person name="Ovchinnikova G."/>
            <person name="Pati A."/>
            <person name="Chen A."/>
            <person name="Palaniappan K."/>
            <person name="Hauser L."/>
            <person name="Chang Y.J."/>
            <person name="Jefferies C.C."/>
            <person name="Saunders E."/>
            <person name="Brettin T."/>
            <person name="Detter J.C."/>
            <person name="Han C."/>
            <person name="Chain P."/>
            <person name="Bristow J."/>
            <person name="Eisen J.A."/>
            <person name="Markowitz V."/>
            <person name="Hugenholtz P."/>
            <person name="Kyrpides N.C."/>
            <person name="Klenk H.P."/>
            <person name="Lapidus A."/>
        </authorList>
    </citation>
    <scope>NUCLEOTIDE SEQUENCE [LARGE SCALE GENOMIC DNA]</scope>
    <source>
        <strain evidence="8">ATCC BAA-8 / DSM 12333 / NBRC 16432</strain>
    </source>
</reference>
<comment type="cofactor">
    <cofactor evidence="1">
        <name>FAD</name>
        <dbReference type="ChEBI" id="CHEBI:57692"/>
    </cofactor>
</comment>
<accession>C5C1K3</accession>
<keyword evidence="4" id="KW-0274">FAD</keyword>
<keyword evidence="8" id="KW-1185">Reference proteome</keyword>
<dbReference type="STRING" id="471853.Bcav_3371"/>
<proteinExistence type="inferred from homology"/>
<name>C5C1K3_BEUC1</name>
<dbReference type="PANTHER" id="PTHR42784">
    <property type="entry name" value="PYRANOSE 2-OXIDASE"/>
    <property type="match status" value="1"/>
</dbReference>
<comment type="similarity">
    <text evidence="2">Belongs to the GMC oxidoreductase family.</text>
</comment>
<dbReference type="EMBL" id="CP001618">
    <property type="protein sequence ID" value="ACQ81613.1"/>
    <property type="molecule type" value="Genomic_DNA"/>
</dbReference>
<feature type="domain" description="4Fe-4S ferredoxin-type" evidence="6">
    <location>
        <begin position="351"/>
        <end position="381"/>
    </location>
</feature>
<dbReference type="Pfam" id="PF00732">
    <property type="entry name" value="GMC_oxred_N"/>
    <property type="match status" value="1"/>
</dbReference>
<evidence type="ECO:0000313" key="8">
    <source>
        <dbReference type="Proteomes" id="UP000007962"/>
    </source>
</evidence>
<dbReference type="InterPro" id="IPR051473">
    <property type="entry name" value="P2Ox-like"/>
</dbReference>
<dbReference type="PANTHER" id="PTHR42784:SF1">
    <property type="entry name" value="PYRANOSE 2-OXIDASE"/>
    <property type="match status" value="1"/>
</dbReference>
<keyword evidence="3" id="KW-0285">Flavoprotein</keyword>
<evidence type="ECO:0000313" key="7">
    <source>
        <dbReference type="EMBL" id="ACQ81613.1"/>
    </source>
</evidence>
<sequence length="698" mass="71709">MNEPSAGAAHRTALDAIADAVVPGDDAHPSATRSGSAAYLATLVRERPDWSPRIDAAVRAVESQGAGAPLADLAAAELTPLVDAAAAQDADAAWLVRLVAAGYYAAGGGGMAASDAWAQVDWEPGPPGGWPDPLPAPPVPPEAFASPADLAPRYDVVVVGSGAGGGVAAYVLAAAGRRVLVVEAGEAPSASAIAHDHLRNPRIGLGFASLADLPSAGRPRTLERSGDVMTLLPHDAGWGNNASTFGGGTRVYGAQAWRFCPEDLAMASTYGVPDGSALADWPLTYDDLEPYYTRVEWELGVSGVAGDPWIRERSRPYPMPPLSDTRSAAVLAAGARALGWGTLAVPLLANSVPYAGRSACLRCAQCVGFACPVEARAGTHNTVLPRALATGRTTLLAGTAVERLVTNGAGAVVGVALVGADDDGAVWRREVAAGEVVLAAGATETARLLLASTSDVEPDGVGNGADQVGRHLQGHVYAGALGVFDDEVVDLVGPGPAIATTDFRHGNAGFVGGGMIANEFVPTPATTYTHLVDAGLLPATGPRAARGMRELFRRVQRVVGPVQEVTSASSRVRLDPDVRDRFGNAVVRLAGTVHDEDRRMHDELTARAAAWLEASGAAAVVPNRPMRAGGGPSTGQHQAGTCRMGDDPARSVVDPTGRVWGHANVRVVDASTHVTNGGVNPVLTVLANAWRVSEDMAS</sequence>
<evidence type="ECO:0000256" key="5">
    <source>
        <dbReference type="ARBA" id="ARBA00023002"/>
    </source>
</evidence>
<evidence type="ECO:0000256" key="4">
    <source>
        <dbReference type="ARBA" id="ARBA00022827"/>
    </source>
</evidence>
<dbReference type="GO" id="GO:0016614">
    <property type="term" value="F:oxidoreductase activity, acting on CH-OH group of donors"/>
    <property type="evidence" value="ECO:0007669"/>
    <property type="project" value="InterPro"/>
</dbReference>
<dbReference type="Pfam" id="PF05199">
    <property type="entry name" value="GMC_oxred_C"/>
    <property type="match status" value="1"/>
</dbReference>
<evidence type="ECO:0000256" key="1">
    <source>
        <dbReference type="ARBA" id="ARBA00001974"/>
    </source>
</evidence>
<dbReference type="Pfam" id="PF13450">
    <property type="entry name" value="NAD_binding_8"/>
    <property type="match status" value="1"/>
</dbReference>
<dbReference type="InterPro" id="IPR000172">
    <property type="entry name" value="GMC_OxRdtase_N"/>
</dbReference>
<evidence type="ECO:0000256" key="3">
    <source>
        <dbReference type="ARBA" id="ARBA00022630"/>
    </source>
</evidence>
<evidence type="ECO:0000256" key="2">
    <source>
        <dbReference type="ARBA" id="ARBA00010790"/>
    </source>
</evidence>
<dbReference type="InterPro" id="IPR017896">
    <property type="entry name" value="4Fe4S_Fe-S-bd"/>
</dbReference>
<keyword evidence="5" id="KW-0560">Oxidoreductase</keyword>
<dbReference type="eggNOG" id="COG2303">
    <property type="taxonomic scope" value="Bacteria"/>
</dbReference>
<dbReference type="KEGG" id="bcv:Bcav_3371"/>
<dbReference type="SUPFAM" id="SSF51905">
    <property type="entry name" value="FAD/NAD(P)-binding domain"/>
    <property type="match status" value="1"/>
</dbReference>
<dbReference type="RefSeq" id="WP_015883850.1">
    <property type="nucleotide sequence ID" value="NC_012669.1"/>
</dbReference>
<gene>
    <name evidence="7" type="ordered locus">Bcav_3371</name>
</gene>
<organism evidence="7 8">
    <name type="scientific">Beutenbergia cavernae (strain ATCC BAA-8 / DSM 12333 / CCUG 43141 / JCM 11478 / NBRC 16432 / NCIMB 13614 / HKI 0122)</name>
    <dbReference type="NCBI Taxonomy" id="471853"/>
    <lineage>
        <taxon>Bacteria</taxon>
        <taxon>Bacillati</taxon>
        <taxon>Actinomycetota</taxon>
        <taxon>Actinomycetes</taxon>
        <taxon>Micrococcales</taxon>
        <taxon>Beutenbergiaceae</taxon>
        <taxon>Beutenbergia</taxon>
    </lineage>
</organism>